<reference evidence="1" key="2">
    <citation type="submission" date="2021-04" db="EMBL/GenBank/DDBJ databases">
        <authorList>
            <person name="Gilroy R."/>
        </authorList>
    </citation>
    <scope>NUCLEOTIDE SEQUENCE</scope>
    <source>
        <strain evidence="1">ChiSjej5B23-15282</strain>
    </source>
</reference>
<reference evidence="1" key="1">
    <citation type="journal article" date="2021" name="PeerJ">
        <title>Extensive microbial diversity within the chicken gut microbiome revealed by metagenomics and culture.</title>
        <authorList>
            <person name="Gilroy R."/>
            <person name="Ravi A."/>
            <person name="Getino M."/>
            <person name="Pursley I."/>
            <person name="Horton D.L."/>
            <person name="Alikhan N.F."/>
            <person name="Baker D."/>
            <person name="Gharbi K."/>
            <person name="Hall N."/>
            <person name="Watson M."/>
            <person name="Adriaenssens E.M."/>
            <person name="Foster-Nyarko E."/>
            <person name="Jarju S."/>
            <person name="Secka A."/>
            <person name="Antonio M."/>
            <person name="Oren A."/>
            <person name="Chaudhuri R.R."/>
            <person name="La Ragione R."/>
            <person name="Hildebrand F."/>
            <person name="Pallen M.J."/>
        </authorList>
    </citation>
    <scope>NUCLEOTIDE SEQUENCE</scope>
    <source>
        <strain evidence="1">ChiSjej5B23-15282</strain>
    </source>
</reference>
<sequence>MKRAMMLAEDAGITAYSSPTPTTRYVSLRTKIPFLARETFYYIGYKWYRVFFH</sequence>
<gene>
    <name evidence="1" type="ORF">H9981_06885</name>
</gene>
<protein>
    <submittedName>
        <fullName evidence="1">YdcF family protein</fullName>
    </submittedName>
</protein>
<proteinExistence type="predicted"/>
<dbReference type="Proteomes" id="UP000824243">
    <property type="component" value="Unassembled WGS sequence"/>
</dbReference>
<comment type="caution">
    <text evidence="1">The sequence shown here is derived from an EMBL/GenBank/DDBJ whole genome shotgun (WGS) entry which is preliminary data.</text>
</comment>
<evidence type="ECO:0000313" key="2">
    <source>
        <dbReference type="Proteomes" id="UP000824243"/>
    </source>
</evidence>
<dbReference type="AlphaFoldDB" id="A0A9D1VY16"/>
<name>A0A9D1VY16_9FIRM</name>
<organism evidence="1 2">
    <name type="scientific">Candidatus Mediterraneibacter caccavium</name>
    <dbReference type="NCBI Taxonomy" id="2838661"/>
    <lineage>
        <taxon>Bacteria</taxon>
        <taxon>Bacillati</taxon>
        <taxon>Bacillota</taxon>
        <taxon>Clostridia</taxon>
        <taxon>Lachnospirales</taxon>
        <taxon>Lachnospiraceae</taxon>
        <taxon>Mediterraneibacter</taxon>
    </lineage>
</organism>
<evidence type="ECO:0000313" key="1">
    <source>
        <dbReference type="EMBL" id="HIX48720.1"/>
    </source>
</evidence>
<dbReference type="EMBL" id="DXFA01000120">
    <property type="protein sequence ID" value="HIX48720.1"/>
    <property type="molecule type" value="Genomic_DNA"/>
</dbReference>
<accession>A0A9D1VY16</accession>